<reference evidence="10" key="1">
    <citation type="submission" date="2017-11" db="EMBL/GenBank/DDBJ databases">
        <title>Three new genomes from thermophilic consortium.</title>
        <authorList>
            <person name="Quaggio R."/>
            <person name="Amgarten D."/>
            <person name="Setubal J.C."/>
        </authorList>
    </citation>
    <scope>NUCLEOTIDE SEQUENCE</scope>
    <source>
        <strain evidence="10">ZCTH01-B2</strain>
    </source>
</reference>
<feature type="transmembrane region" description="Helical" evidence="7">
    <location>
        <begin position="96"/>
        <end position="116"/>
    </location>
</feature>
<dbReference type="RefSeq" id="WP_273378778.1">
    <property type="nucleotide sequence ID" value="NZ_PIUK01000046.1"/>
</dbReference>
<evidence type="ECO:0000256" key="6">
    <source>
        <dbReference type="RuleBase" id="RU000320"/>
    </source>
</evidence>
<evidence type="ECO:0000259" key="8">
    <source>
        <dbReference type="Pfam" id="PF00361"/>
    </source>
</evidence>
<accession>A0A953I2Q4</accession>
<feature type="transmembrane region" description="Helical" evidence="7">
    <location>
        <begin position="391"/>
        <end position="411"/>
    </location>
</feature>
<dbReference type="GO" id="GO:0008137">
    <property type="term" value="F:NADH dehydrogenase (ubiquinone) activity"/>
    <property type="evidence" value="ECO:0007669"/>
    <property type="project" value="InterPro"/>
</dbReference>
<dbReference type="GO" id="GO:0012505">
    <property type="term" value="C:endomembrane system"/>
    <property type="evidence" value="ECO:0007669"/>
    <property type="project" value="UniProtKB-SubCell"/>
</dbReference>
<feature type="transmembrane region" description="Helical" evidence="7">
    <location>
        <begin position="535"/>
        <end position="556"/>
    </location>
</feature>
<feature type="transmembrane region" description="Helical" evidence="7">
    <location>
        <begin position="484"/>
        <end position="504"/>
    </location>
</feature>
<keyword evidence="4 7" id="KW-1133">Transmembrane helix</keyword>
<feature type="domain" description="NADH:quinone oxidoreductase/Mrp antiporter transmembrane" evidence="8">
    <location>
        <begin position="145"/>
        <end position="429"/>
    </location>
</feature>
<dbReference type="Proteomes" id="UP000732377">
    <property type="component" value="Unassembled WGS sequence"/>
</dbReference>
<name>A0A953I2Q4_SYMTR</name>
<dbReference type="Pfam" id="PF00361">
    <property type="entry name" value="Proton_antipo_M"/>
    <property type="match status" value="1"/>
</dbReference>
<comment type="similarity">
    <text evidence="2">Belongs to the CPA3 antiporters (TC 2.A.63) subunit A family.</text>
</comment>
<feature type="transmembrane region" description="Helical" evidence="7">
    <location>
        <begin position="263"/>
        <end position="287"/>
    </location>
</feature>
<dbReference type="GO" id="GO:0003954">
    <property type="term" value="F:NADH dehydrogenase activity"/>
    <property type="evidence" value="ECO:0007669"/>
    <property type="project" value="TreeGrafter"/>
</dbReference>
<feature type="transmembrane region" description="Helical" evidence="7">
    <location>
        <begin position="666"/>
        <end position="684"/>
    </location>
</feature>
<dbReference type="NCBIfam" id="NF005141">
    <property type="entry name" value="PRK06590.1"/>
    <property type="match status" value="1"/>
</dbReference>
<dbReference type="GO" id="GO:0016020">
    <property type="term" value="C:membrane"/>
    <property type="evidence" value="ECO:0007669"/>
    <property type="project" value="UniProtKB-SubCell"/>
</dbReference>
<dbReference type="Gene3D" id="1.20.5.2700">
    <property type="match status" value="2"/>
</dbReference>
<feature type="transmembrane region" description="Helical" evidence="7">
    <location>
        <begin position="440"/>
        <end position="463"/>
    </location>
</feature>
<feature type="transmembrane region" description="Helical" evidence="7">
    <location>
        <begin position="293"/>
        <end position="315"/>
    </location>
</feature>
<dbReference type="NCBIfam" id="TIGR01974">
    <property type="entry name" value="NDH_I_L"/>
    <property type="match status" value="1"/>
</dbReference>
<proteinExistence type="inferred from homology"/>
<dbReference type="GO" id="GO:0015990">
    <property type="term" value="P:electron transport coupled proton transport"/>
    <property type="evidence" value="ECO:0007669"/>
    <property type="project" value="TreeGrafter"/>
</dbReference>
<evidence type="ECO:0000313" key="11">
    <source>
        <dbReference type="Proteomes" id="UP000732377"/>
    </source>
</evidence>
<feature type="transmembrane region" description="Helical" evidence="7">
    <location>
        <begin position="6"/>
        <end position="26"/>
    </location>
</feature>
<evidence type="ECO:0000256" key="5">
    <source>
        <dbReference type="ARBA" id="ARBA00023136"/>
    </source>
</evidence>
<feature type="transmembrane region" description="Helical" evidence="7">
    <location>
        <begin position="182"/>
        <end position="204"/>
    </location>
</feature>
<dbReference type="Pfam" id="PF00662">
    <property type="entry name" value="Proton_antipo_N"/>
    <property type="match status" value="1"/>
</dbReference>
<dbReference type="PRINTS" id="PR01435">
    <property type="entry name" value="NPOXDRDTASE5"/>
</dbReference>
<dbReference type="InterPro" id="IPR001750">
    <property type="entry name" value="ND/Mrp_TM"/>
</dbReference>
<sequence length="685" mass="75826">MDFFLNTAWVIAALPLAVSALIAMFAGVLRDRAWIPGTVGMLITFLWSVGVLAAVIADPGHGGEVLYNTVPAWKASFDWASFGPYTVRMGFQVDNLTALMLPMITLVSVCVQYYSSAYMHGDKRIPRFYAALNLFTMAMLVLVMADNLFLLLVAWEIMGLCSYLLIGHWYEQAWPRYGQIKAFLTTRVGDIGMMVGIFIVFFAARDLTWAGLAEKVPVLVQDPATASLLALGAFLLFTGAIGKSAQFPLHTWLPDAMAGPTPGSAIIHAATMVAAGVYLVGRAFMIFGHVPAWVLVVVTFVGAFTSLFAASIATLRWDIKEVLAYSTISQLGYMIMAMGLGGWTAGNFHLLTHAFFKALLFLAAGSVIHAHHHNQLLHKMGGLRKKIPITFWTWMVGYAALAGIPGFSGFFSKDELLLAALEWHNPLVATWPIWLQKLPFAMALTTAFLTAYYMTRATYLAFFGEPRDMHLYAQAHESPKAMTIPLIILAVPAALYGWLGTPLFNHFTNLDWMVFIQNFLHLPGLEHHVEFSTELMVTGMATAAGLLGIFLGWYLYAVVRPETRAAWIARFRPVYTLVRNKYYVDEFYDLVAVKTTEALSRAVAWFDLNVVDGLVNLSGTLSVYASEAAAWFDKHVVDALVNMWADIARALGAAFRRLSTGYVQQYMFTFLVMLVASVVLVQVIR</sequence>
<dbReference type="InterPro" id="IPR018393">
    <property type="entry name" value="NADHpl_OxRdtase_5_subgr"/>
</dbReference>
<protein>
    <submittedName>
        <fullName evidence="10">NADH-quinone oxidoreductase subunit L</fullName>
    </submittedName>
</protein>
<feature type="transmembrane region" description="Helical" evidence="7">
    <location>
        <begin position="224"/>
        <end position="242"/>
    </location>
</feature>
<comment type="caution">
    <text evidence="10">The sequence shown here is derived from an EMBL/GenBank/DDBJ whole genome shotgun (WGS) entry which is preliminary data.</text>
</comment>
<dbReference type="InterPro" id="IPR001516">
    <property type="entry name" value="Proton_antipo_N"/>
</dbReference>
<gene>
    <name evidence="10" type="ORF">CWE10_06675</name>
</gene>
<keyword evidence="3 6" id="KW-0812">Transmembrane</keyword>
<evidence type="ECO:0000256" key="7">
    <source>
        <dbReference type="SAM" id="Phobius"/>
    </source>
</evidence>
<evidence type="ECO:0000313" key="10">
    <source>
        <dbReference type="EMBL" id="MBY6275896.1"/>
    </source>
</evidence>
<evidence type="ECO:0000259" key="9">
    <source>
        <dbReference type="Pfam" id="PF00662"/>
    </source>
</evidence>
<dbReference type="PRINTS" id="PR01434">
    <property type="entry name" value="NADHDHGNASE5"/>
</dbReference>
<evidence type="ECO:0000256" key="4">
    <source>
        <dbReference type="ARBA" id="ARBA00022989"/>
    </source>
</evidence>
<evidence type="ECO:0000256" key="3">
    <source>
        <dbReference type="ARBA" id="ARBA00022692"/>
    </source>
</evidence>
<organism evidence="10 11">
    <name type="scientific">Symbiobacterium thermophilum</name>
    <dbReference type="NCBI Taxonomy" id="2734"/>
    <lineage>
        <taxon>Bacteria</taxon>
        <taxon>Bacillati</taxon>
        <taxon>Bacillota</taxon>
        <taxon>Clostridia</taxon>
        <taxon>Eubacteriales</taxon>
        <taxon>Symbiobacteriaceae</taxon>
        <taxon>Symbiobacterium</taxon>
    </lineage>
</organism>
<dbReference type="EMBL" id="PIUK01000046">
    <property type="protein sequence ID" value="MBY6275896.1"/>
    <property type="molecule type" value="Genomic_DNA"/>
</dbReference>
<comment type="subcellular location">
    <subcellularLocation>
        <location evidence="1">Endomembrane system</location>
        <topology evidence="1">Multi-pass membrane protein</topology>
    </subcellularLocation>
    <subcellularLocation>
        <location evidence="6">Membrane</location>
        <topology evidence="6">Multi-pass membrane protein</topology>
    </subcellularLocation>
</comment>
<feature type="domain" description="NADH-Ubiquinone oxidoreductase (complex I) chain 5 N-terminal" evidence="9">
    <location>
        <begin position="79"/>
        <end position="129"/>
    </location>
</feature>
<feature type="transmembrane region" description="Helical" evidence="7">
    <location>
        <begin position="33"/>
        <end position="57"/>
    </location>
</feature>
<feature type="transmembrane region" description="Helical" evidence="7">
    <location>
        <begin position="128"/>
        <end position="145"/>
    </location>
</feature>
<dbReference type="InterPro" id="IPR003945">
    <property type="entry name" value="NU5C-like"/>
</dbReference>
<evidence type="ECO:0000256" key="2">
    <source>
        <dbReference type="ARBA" id="ARBA00008483"/>
    </source>
</evidence>
<keyword evidence="5 7" id="KW-0472">Membrane</keyword>
<dbReference type="PANTHER" id="PTHR42829">
    <property type="entry name" value="NADH-UBIQUINONE OXIDOREDUCTASE CHAIN 5"/>
    <property type="match status" value="1"/>
</dbReference>
<dbReference type="AlphaFoldDB" id="A0A953I2Q4"/>
<evidence type="ECO:0000256" key="1">
    <source>
        <dbReference type="ARBA" id="ARBA00004127"/>
    </source>
</evidence>
<dbReference type="GO" id="GO:0042773">
    <property type="term" value="P:ATP synthesis coupled electron transport"/>
    <property type="evidence" value="ECO:0007669"/>
    <property type="project" value="InterPro"/>
</dbReference>
<feature type="transmembrane region" description="Helical" evidence="7">
    <location>
        <begin position="350"/>
        <end position="370"/>
    </location>
</feature>
<feature type="transmembrane region" description="Helical" evidence="7">
    <location>
        <begin position="322"/>
        <end position="344"/>
    </location>
</feature>
<dbReference type="PANTHER" id="PTHR42829:SF2">
    <property type="entry name" value="NADH-UBIQUINONE OXIDOREDUCTASE CHAIN 5"/>
    <property type="match status" value="1"/>
</dbReference>
<feature type="transmembrane region" description="Helical" evidence="7">
    <location>
        <begin position="151"/>
        <end position="170"/>
    </location>
</feature>